<protein>
    <submittedName>
        <fullName evidence="2">Dimethyl sulfoxide reductase anchor subunit</fullName>
        <ecNumber evidence="2">1.8.5.3</ecNumber>
    </submittedName>
</protein>
<feature type="transmembrane region" description="Helical" evidence="1">
    <location>
        <begin position="144"/>
        <end position="169"/>
    </location>
</feature>
<sequence length="317" mass="35592">MHPTFSLILFTSMAGMAQGAIVSLAVLNSGSDQLPSELLNIYLFPLILALLIGGLLASTFHLGHPERAWRATMMWRTSWLSREVLVLPAFIALTALAYYFSWQDRVPNWLWLVLCVASLALWVCTAMIYQCIRFIQEWAHPTTMVNFIALGISSGWFFLMALLSLWSMLHRDQAVVTSSNIAGVAGFTGFLILLSLTLKLWIWKRNRSLKPKSNLQSATGIKTGFVRQISMGMMGGSFNTREFFHQQSAFFVANVRKIAFFGTYLLPVILLAIVVSNGALSLLVIAFIVHCAGLMAERWLFFAEANHPQNLYYQRIA</sequence>
<dbReference type="GO" id="GO:0009389">
    <property type="term" value="F:dimethyl sulfoxide reductase activity"/>
    <property type="evidence" value="ECO:0007669"/>
    <property type="project" value="TreeGrafter"/>
</dbReference>
<dbReference type="GO" id="GO:0009390">
    <property type="term" value="C:dimethyl sulfoxide reductase complex"/>
    <property type="evidence" value="ECO:0007669"/>
    <property type="project" value="TreeGrafter"/>
</dbReference>
<keyword evidence="1" id="KW-0812">Transmembrane</keyword>
<dbReference type="EMBL" id="CP099959">
    <property type="protein sequence ID" value="XCC58538.1"/>
    <property type="molecule type" value="Genomic_DNA"/>
</dbReference>
<feature type="transmembrane region" description="Helical" evidence="1">
    <location>
        <begin position="181"/>
        <end position="202"/>
    </location>
</feature>
<organism evidence="2">
    <name type="scientific">Polynucleobacter sp. UK-FUSCHL-C3</name>
    <dbReference type="NCBI Taxonomy" id="2955208"/>
    <lineage>
        <taxon>Bacteria</taxon>
        <taxon>Pseudomonadati</taxon>
        <taxon>Pseudomonadota</taxon>
        <taxon>Betaproteobacteria</taxon>
        <taxon>Burkholderiales</taxon>
        <taxon>Burkholderiaceae</taxon>
        <taxon>Polynucleobacter</taxon>
    </lineage>
</organism>
<keyword evidence="1" id="KW-0472">Membrane</keyword>
<feature type="transmembrane region" description="Helical" evidence="1">
    <location>
        <begin position="43"/>
        <end position="63"/>
    </location>
</feature>
<dbReference type="AlphaFoldDB" id="A0AAU8A4V5"/>
<gene>
    <name evidence="2" type="ORF">NKE59_04445</name>
</gene>
<dbReference type="GO" id="GO:0019645">
    <property type="term" value="P:anaerobic electron transport chain"/>
    <property type="evidence" value="ECO:0007669"/>
    <property type="project" value="InterPro"/>
</dbReference>
<dbReference type="RefSeq" id="WP_353439795.1">
    <property type="nucleotide sequence ID" value="NZ_CP099959.1"/>
</dbReference>
<feature type="transmembrane region" description="Helical" evidence="1">
    <location>
        <begin position="264"/>
        <end position="289"/>
    </location>
</feature>
<reference evidence="2" key="1">
    <citation type="submission" date="2022-06" db="EMBL/GenBank/DDBJ databases">
        <title>New Polynucleobacter species.</title>
        <authorList>
            <person name="Hahn M.W."/>
        </authorList>
    </citation>
    <scope>NUCLEOTIDE SEQUENCE</scope>
    <source>
        <strain evidence="2">UK-FUSCHL-C3</strain>
    </source>
</reference>
<dbReference type="PANTHER" id="PTHR38095">
    <property type="entry name" value="ANAEROBIC DIMETHYL SULFOXIDE REDUCTASE CHAIN YNFH"/>
    <property type="match status" value="1"/>
</dbReference>
<dbReference type="EC" id="1.8.5.3" evidence="2"/>
<feature type="transmembrane region" description="Helical" evidence="1">
    <location>
        <begin position="84"/>
        <end position="102"/>
    </location>
</feature>
<proteinExistence type="predicted"/>
<evidence type="ECO:0000313" key="2">
    <source>
        <dbReference type="EMBL" id="XCC58538.1"/>
    </source>
</evidence>
<dbReference type="InterPro" id="IPR007059">
    <property type="entry name" value="DmsC"/>
</dbReference>
<accession>A0AAU8A4V5</accession>
<dbReference type="Pfam" id="PF04976">
    <property type="entry name" value="DmsC"/>
    <property type="match status" value="1"/>
</dbReference>
<keyword evidence="2" id="KW-0560">Oxidoreductase</keyword>
<evidence type="ECO:0000256" key="1">
    <source>
        <dbReference type="SAM" id="Phobius"/>
    </source>
</evidence>
<name>A0AAU8A4V5_9BURK</name>
<feature type="transmembrane region" description="Helical" evidence="1">
    <location>
        <begin position="108"/>
        <end position="132"/>
    </location>
</feature>
<dbReference type="GO" id="GO:0005886">
    <property type="term" value="C:plasma membrane"/>
    <property type="evidence" value="ECO:0007669"/>
    <property type="project" value="TreeGrafter"/>
</dbReference>
<keyword evidence="1" id="KW-1133">Transmembrane helix</keyword>
<dbReference type="PANTHER" id="PTHR38095:SF1">
    <property type="entry name" value="ANAEROBIC DIMETHYL SULFOXIDE REDUCTASE CHAIN YNFH"/>
    <property type="match status" value="1"/>
</dbReference>